<evidence type="ECO:0000313" key="8">
    <source>
        <dbReference type="EMBL" id="GFO67680.1"/>
    </source>
</evidence>
<dbReference type="AlphaFoldDB" id="A0A6V8N5L5"/>
<evidence type="ECO:0000256" key="3">
    <source>
        <dbReference type="ARBA" id="ARBA00029447"/>
    </source>
</evidence>
<dbReference type="FunFam" id="1.10.287.950:FF:000001">
    <property type="entry name" value="Methyl-accepting chemotaxis sensory transducer"/>
    <property type="match status" value="1"/>
</dbReference>
<evidence type="ECO:0000256" key="4">
    <source>
        <dbReference type="PROSITE-ProRule" id="PRU00284"/>
    </source>
</evidence>
<dbReference type="CDD" id="cd11386">
    <property type="entry name" value="MCP_signal"/>
    <property type="match status" value="1"/>
</dbReference>
<dbReference type="Gene3D" id="1.10.287.950">
    <property type="entry name" value="Methyl-accepting chemotaxis protein"/>
    <property type="match status" value="1"/>
</dbReference>
<name>A0A6V8N5L5_9BACT</name>
<dbReference type="PANTHER" id="PTHR32089:SF112">
    <property type="entry name" value="LYSOZYME-LIKE PROTEIN-RELATED"/>
    <property type="match status" value="1"/>
</dbReference>
<evidence type="ECO:0000259" key="7">
    <source>
        <dbReference type="PROSITE" id="PS50885"/>
    </source>
</evidence>
<dbReference type="SUPFAM" id="SSF58104">
    <property type="entry name" value="Methyl-accepting chemotaxis protein (MCP) signaling domain"/>
    <property type="match status" value="1"/>
</dbReference>
<feature type="domain" description="HAMP" evidence="7">
    <location>
        <begin position="63"/>
        <end position="115"/>
    </location>
</feature>
<dbReference type="EMBL" id="BLXZ01000002">
    <property type="protein sequence ID" value="GFO67680.1"/>
    <property type="molecule type" value="Genomic_DNA"/>
</dbReference>
<dbReference type="PROSITE" id="PS50885">
    <property type="entry name" value="HAMP"/>
    <property type="match status" value="1"/>
</dbReference>
<proteinExistence type="inferred from homology"/>
<feature type="transmembrane region" description="Helical" evidence="5">
    <location>
        <begin position="44"/>
        <end position="63"/>
    </location>
</feature>
<reference evidence="9" key="1">
    <citation type="submission" date="2020-06" db="EMBL/GenBank/DDBJ databases">
        <title>Draft genomic sequecing of Geomonas sp. Red745.</title>
        <authorList>
            <person name="Itoh H."/>
            <person name="Xu Z.X."/>
            <person name="Ushijima N."/>
            <person name="Masuda Y."/>
            <person name="Shiratori Y."/>
            <person name="Senoo K."/>
        </authorList>
    </citation>
    <scope>NUCLEOTIDE SEQUENCE [LARGE SCALE GENOMIC DNA]</scope>
    <source>
        <strain evidence="9">Red745</strain>
    </source>
</reference>
<dbReference type="Pfam" id="PF00015">
    <property type="entry name" value="MCPsignal"/>
    <property type="match status" value="1"/>
</dbReference>
<dbReference type="RefSeq" id="WP_183360211.1">
    <property type="nucleotide sequence ID" value="NZ_BLXZ01000002.1"/>
</dbReference>
<dbReference type="SMART" id="SM00283">
    <property type="entry name" value="MA"/>
    <property type="match status" value="1"/>
</dbReference>
<evidence type="ECO:0000313" key="9">
    <source>
        <dbReference type="Proteomes" id="UP000587586"/>
    </source>
</evidence>
<keyword evidence="2 4" id="KW-0807">Transducer</keyword>
<organism evidence="8 9">
    <name type="scientific">Geomonas limicola</name>
    <dbReference type="NCBI Taxonomy" id="2740186"/>
    <lineage>
        <taxon>Bacteria</taxon>
        <taxon>Pseudomonadati</taxon>
        <taxon>Thermodesulfobacteriota</taxon>
        <taxon>Desulfuromonadia</taxon>
        <taxon>Geobacterales</taxon>
        <taxon>Geobacteraceae</taxon>
        <taxon>Geomonas</taxon>
    </lineage>
</organism>
<dbReference type="GO" id="GO:0016020">
    <property type="term" value="C:membrane"/>
    <property type="evidence" value="ECO:0007669"/>
    <property type="project" value="UniProtKB-SubCell"/>
</dbReference>
<dbReference type="PANTHER" id="PTHR32089">
    <property type="entry name" value="METHYL-ACCEPTING CHEMOTAXIS PROTEIN MCPB"/>
    <property type="match status" value="1"/>
</dbReference>
<evidence type="ECO:0000256" key="2">
    <source>
        <dbReference type="ARBA" id="ARBA00023224"/>
    </source>
</evidence>
<accession>A0A6V8N5L5</accession>
<evidence type="ECO:0000259" key="6">
    <source>
        <dbReference type="PROSITE" id="PS50111"/>
    </source>
</evidence>
<keyword evidence="5" id="KW-1133">Transmembrane helix</keyword>
<comment type="subcellular location">
    <subcellularLocation>
        <location evidence="1">Membrane</location>
    </subcellularLocation>
</comment>
<feature type="transmembrane region" description="Helical" evidence="5">
    <location>
        <begin position="17"/>
        <end position="38"/>
    </location>
</feature>
<dbReference type="InterPro" id="IPR004089">
    <property type="entry name" value="MCPsignal_dom"/>
</dbReference>
<dbReference type="Proteomes" id="UP000587586">
    <property type="component" value="Unassembled WGS sequence"/>
</dbReference>
<sequence length="392" mass="41881">MNFLLDLYLHLRVRTRIVLLCFCYSFCIVMAVIAGRYLSLSLCVLSTTVFVLLGIFFSSLLFWSVNDALKRIIGSLETMIRGDLTQPIQALRNNEISTIIRAVGTLQSTMRDIIGQILQTADHVACASRQLNQNASEIAAGTDDVAVKTSTAAVASEEMAVTSAEIARNCQNAAESSNRASGSARAGADVVRETTSGMERIATRVKDAACTVEQLGARSDQIGQIVGTIEDIADQTNLLALNAAIEAARAGEQGRGFAVVADEVRALAERTTKATREIGEMIRAIQNDTKGAVSAIEDGVSEVERGAEHSVASGQALEEILEQVNEVTRQISHIATAAEQQTSTTGEISGNLQSITQVFQQTARGVSETASAAGTLSQQSDELLRLVGKFRL</sequence>
<gene>
    <name evidence="8" type="primary">mcp40H-18_1</name>
    <name evidence="8" type="ORF">GMLC_12590</name>
</gene>
<dbReference type="PROSITE" id="PS50111">
    <property type="entry name" value="CHEMOTAXIS_TRANSDUC_2"/>
    <property type="match status" value="1"/>
</dbReference>
<keyword evidence="5" id="KW-0472">Membrane</keyword>
<dbReference type="InterPro" id="IPR003660">
    <property type="entry name" value="HAMP_dom"/>
</dbReference>
<evidence type="ECO:0000256" key="5">
    <source>
        <dbReference type="SAM" id="Phobius"/>
    </source>
</evidence>
<feature type="domain" description="Methyl-accepting transducer" evidence="6">
    <location>
        <begin position="120"/>
        <end position="356"/>
    </location>
</feature>
<keyword evidence="9" id="KW-1185">Reference proteome</keyword>
<keyword evidence="5" id="KW-0812">Transmembrane</keyword>
<comment type="caution">
    <text evidence="8">The sequence shown here is derived from an EMBL/GenBank/DDBJ whole genome shotgun (WGS) entry which is preliminary data.</text>
</comment>
<protein>
    <submittedName>
        <fullName evidence="8">Methyl-accepting chemotaxis protein</fullName>
    </submittedName>
</protein>
<dbReference type="GO" id="GO:0007165">
    <property type="term" value="P:signal transduction"/>
    <property type="evidence" value="ECO:0007669"/>
    <property type="project" value="UniProtKB-KW"/>
</dbReference>
<comment type="similarity">
    <text evidence="3">Belongs to the methyl-accepting chemotaxis (MCP) protein family.</text>
</comment>
<dbReference type="GO" id="GO:0006935">
    <property type="term" value="P:chemotaxis"/>
    <property type="evidence" value="ECO:0007669"/>
    <property type="project" value="UniProtKB-ARBA"/>
</dbReference>
<evidence type="ECO:0000256" key="1">
    <source>
        <dbReference type="ARBA" id="ARBA00004370"/>
    </source>
</evidence>